<evidence type="ECO:0000313" key="3">
    <source>
        <dbReference type="EMBL" id="QHT10245.1"/>
    </source>
</evidence>
<dbReference type="AlphaFoldDB" id="A0A6C0D3G9"/>
<feature type="transmembrane region" description="Helical" evidence="2">
    <location>
        <begin position="207"/>
        <end position="230"/>
    </location>
</feature>
<sequence>MSQEEEIKDSSLCSVPDYVRVCYDPTSSYDDVLKEDKKRKLAAAAAASSTNSPSQNNGNVDENNNSNVPIGRWFYQCSPSGMYTTIPHALESLKKEFEMGSKEEVKRYLCPASVNQNKSCSEFSIYGEGKWQCIPQDYEESMSVLNPYFIENVDENLNNLNSKKEDKNVITSPHSDNNETTLLQWWNALLFSLFLTSSRDEIQISSFLLSLLFTALLSGIVLFFILSIVLV</sequence>
<keyword evidence="2" id="KW-0472">Membrane</keyword>
<reference evidence="3" key="1">
    <citation type="journal article" date="2020" name="Nature">
        <title>Giant virus diversity and host interactions through global metagenomics.</title>
        <authorList>
            <person name="Schulz F."/>
            <person name="Roux S."/>
            <person name="Paez-Espino D."/>
            <person name="Jungbluth S."/>
            <person name="Walsh D.A."/>
            <person name="Denef V.J."/>
            <person name="McMahon K.D."/>
            <person name="Konstantinidis K.T."/>
            <person name="Eloe-Fadrosh E.A."/>
            <person name="Kyrpides N.C."/>
            <person name="Woyke T."/>
        </authorList>
    </citation>
    <scope>NUCLEOTIDE SEQUENCE</scope>
    <source>
        <strain evidence="3">GVMAG-M-3300023174-104</strain>
    </source>
</reference>
<evidence type="ECO:0000256" key="1">
    <source>
        <dbReference type="SAM" id="MobiDB-lite"/>
    </source>
</evidence>
<proteinExistence type="predicted"/>
<feature type="region of interest" description="Disordered" evidence="1">
    <location>
        <begin position="43"/>
        <end position="65"/>
    </location>
</feature>
<name>A0A6C0D3G9_9ZZZZ</name>
<feature type="compositionally biased region" description="Low complexity" evidence="1">
    <location>
        <begin position="56"/>
        <end position="65"/>
    </location>
</feature>
<organism evidence="3">
    <name type="scientific">viral metagenome</name>
    <dbReference type="NCBI Taxonomy" id="1070528"/>
    <lineage>
        <taxon>unclassified sequences</taxon>
        <taxon>metagenomes</taxon>
        <taxon>organismal metagenomes</taxon>
    </lineage>
</organism>
<keyword evidence="2" id="KW-0812">Transmembrane</keyword>
<dbReference type="EMBL" id="MN739519">
    <property type="protein sequence ID" value="QHT10245.1"/>
    <property type="molecule type" value="Genomic_DNA"/>
</dbReference>
<keyword evidence="2" id="KW-1133">Transmembrane helix</keyword>
<evidence type="ECO:0000256" key="2">
    <source>
        <dbReference type="SAM" id="Phobius"/>
    </source>
</evidence>
<protein>
    <submittedName>
        <fullName evidence="3">Uncharacterized protein</fullName>
    </submittedName>
</protein>
<accession>A0A6C0D3G9</accession>